<dbReference type="RefSeq" id="WP_015107154.1">
    <property type="nucleotide sequence ID" value="NZ_AP026684.1"/>
</dbReference>
<feature type="compositionally biased region" description="Polar residues" evidence="1">
    <location>
        <begin position="211"/>
        <end position="223"/>
    </location>
</feature>
<organism evidence="3 4">
    <name type="scientific">Helicobacter heilmannii</name>
    <dbReference type="NCBI Taxonomy" id="35817"/>
    <lineage>
        <taxon>Bacteria</taxon>
        <taxon>Pseudomonadati</taxon>
        <taxon>Campylobacterota</taxon>
        <taxon>Epsilonproteobacteria</taxon>
        <taxon>Campylobacterales</taxon>
        <taxon>Helicobacteraceae</taxon>
        <taxon>Helicobacter</taxon>
    </lineage>
</organism>
<evidence type="ECO:0000256" key="2">
    <source>
        <dbReference type="SAM" id="SignalP"/>
    </source>
</evidence>
<proteinExistence type="predicted"/>
<feature type="compositionally biased region" description="Basic and acidic residues" evidence="1">
    <location>
        <begin position="142"/>
        <end position="160"/>
    </location>
</feature>
<dbReference type="EMBL" id="CDMK01000002">
    <property type="protein sequence ID" value="CRI34774.1"/>
    <property type="molecule type" value="Genomic_DNA"/>
</dbReference>
<accession>A0A0K2YAP6</accession>
<evidence type="ECO:0000313" key="4">
    <source>
        <dbReference type="Proteomes" id="UP000046090"/>
    </source>
</evidence>
<gene>
    <name evidence="3" type="ORF">HHE01_05750</name>
</gene>
<dbReference type="Proteomes" id="UP000046090">
    <property type="component" value="Unassembled WGS sequence"/>
</dbReference>
<feature type="chain" id="PRO_5043579295" evidence="2">
    <location>
        <begin position="21"/>
        <end position="223"/>
    </location>
</feature>
<feature type="compositionally biased region" description="Basic and acidic residues" evidence="1">
    <location>
        <begin position="166"/>
        <end position="188"/>
    </location>
</feature>
<protein>
    <submittedName>
        <fullName evidence="3">Uncharacterized protein</fullName>
    </submittedName>
</protein>
<name>A0A0K2YAP6_HELHE</name>
<feature type="region of interest" description="Disordered" evidence="1">
    <location>
        <begin position="116"/>
        <end position="223"/>
    </location>
</feature>
<sequence length="223" mass="23853">MKWATLGGGLLLSLFGVGCASNPTWVQNCPAKAYTKGDALLACASASIVGGDVDYATSLAGTRAKDKMLAWILANNPKGSGQVELVGAYMESKWISPSQVFVLFSVDANKAREVKMPSKAPVKVPTSLRLNQPPKPNAQAEPKTKELTQKPTESKARESKASAPKEPIKSIETKEIKANASMLEDRVPQLEANLPKEQATPKAQEKASTPKAPTNPKQESLKQ</sequence>
<reference evidence="4" key="1">
    <citation type="submission" date="2014-12" db="EMBL/GenBank/DDBJ databases">
        <authorList>
            <person name="Smet A."/>
        </authorList>
    </citation>
    <scope>NUCLEOTIDE SEQUENCE [LARGE SCALE GENOMIC DNA]</scope>
</reference>
<keyword evidence="4" id="KW-1185">Reference proteome</keyword>
<dbReference type="GeneID" id="76197288"/>
<dbReference type="PROSITE" id="PS51257">
    <property type="entry name" value="PROKAR_LIPOPROTEIN"/>
    <property type="match status" value="1"/>
</dbReference>
<evidence type="ECO:0000313" key="3">
    <source>
        <dbReference type="EMBL" id="CRI34774.1"/>
    </source>
</evidence>
<feature type="signal peptide" evidence="2">
    <location>
        <begin position="1"/>
        <end position="20"/>
    </location>
</feature>
<keyword evidence="2" id="KW-0732">Signal</keyword>
<evidence type="ECO:0000256" key="1">
    <source>
        <dbReference type="SAM" id="MobiDB-lite"/>
    </source>
</evidence>
<dbReference type="AlphaFoldDB" id="A0A0K2YAP6"/>